<keyword evidence="3" id="KW-0812">Transmembrane</keyword>
<proteinExistence type="inferred from homology"/>
<feature type="transmembrane region" description="Helical" evidence="3">
    <location>
        <begin position="178"/>
        <end position="195"/>
    </location>
</feature>
<dbReference type="RefSeq" id="WP_145370663.1">
    <property type="nucleotide sequence ID" value="NZ_CP036275.1"/>
</dbReference>
<dbReference type="Proteomes" id="UP000320496">
    <property type="component" value="Chromosome"/>
</dbReference>
<dbReference type="EMBL" id="CP036275">
    <property type="protein sequence ID" value="QDU39484.1"/>
    <property type="molecule type" value="Genomic_DNA"/>
</dbReference>
<feature type="transmembrane region" description="Helical" evidence="3">
    <location>
        <begin position="107"/>
        <end position="125"/>
    </location>
</feature>
<gene>
    <name evidence="4" type="ORF">Mal4_38290</name>
</gene>
<sequence length="202" mass="22563">MTTEELKADCYSAGERDWMLATQRWREQALAPLLRSLVRVQVTPNGLTLLSLLAGLAFCPLWLVNRPAAMVALLVHVLLDGLDGPLARFTKVASRRGSFTDTMADQIVVTGVTITLMATGTVGIVPGGAYVFLYTLVVAFAMIRNALAVPYSWLVRPRFIMYGWLLVETYAWPGSLEWLLWTFNVLLAWKVLTGFRKIRSKI</sequence>
<dbReference type="InterPro" id="IPR043130">
    <property type="entry name" value="CDP-OH_PTrfase_TM_dom"/>
</dbReference>
<dbReference type="OrthoDB" id="262379at2"/>
<keyword evidence="3" id="KW-1133">Transmembrane helix</keyword>
<dbReference type="InterPro" id="IPR000462">
    <property type="entry name" value="CDP-OH_P_trans"/>
</dbReference>
<reference evidence="4 5" key="1">
    <citation type="submission" date="2019-02" db="EMBL/GenBank/DDBJ databases">
        <title>Deep-cultivation of Planctomycetes and their phenomic and genomic characterization uncovers novel biology.</title>
        <authorList>
            <person name="Wiegand S."/>
            <person name="Jogler M."/>
            <person name="Boedeker C."/>
            <person name="Pinto D."/>
            <person name="Vollmers J."/>
            <person name="Rivas-Marin E."/>
            <person name="Kohn T."/>
            <person name="Peeters S.H."/>
            <person name="Heuer A."/>
            <person name="Rast P."/>
            <person name="Oberbeckmann S."/>
            <person name="Bunk B."/>
            <person name="Jeske O."/>
            <person name="Meyerdierks A."/>
            <person name="Storesund J.E."/>
            <person name="Kallscheuer N."/>
            <person name="Luecker S."/>
            <person name="Lage O.M."/>
            <person name="Pohl T."/>
            <person name="Merkel B.J."/>
            <person name="Hornburger P."/>
            <person name="Mueller R.-W."/>
            <person name="Bruemmer F."/>
            <person name="Labrenz M."/>
            <person name="Spormann A.M."/>
            <person name="Op den Camp H."/>
            <person name="Overmann J."/>
            <person name="Amann R."/>
            <person name="Jetten M.S.M."/>
            <person name="Mascher T."/>
            <person name="Medema M.H."/>
            <person name="Devos D.P."/>
            <person name="Kaster A.-K."/>
            <person name="Ovreas L."/>
            <person name="Rohde M."/>
            <person name="Galperin M.Y."/>
            <person name="Jogler C."/>
        </authorList>
    </citation>
    <scope>NUCLEOTIDE SEQUENCE [LARGE SCALE GENOMIC DNA]</scope>
    <source>
        <strain evidence="4 5">Mal4</strain>
    </source>
</reference>
<organism evidence="4 5">
    <name type="scientific">Maioricimonas rarisocia</name>
    <dbReference type="NCBI Taxonomy" id="2528026"/>
    <lineage>
        <taxon>Bacteria</taxon>
        <taxon>Pseudomonadati</taxon>
        <taxon>Planctomycetota</taxon>
        <taxon>Planctomycetia</taxon>
        <taxon>Planctomycetales</taxon>
        <taxon>Planctomycetaceae</taxon>
        <taxon>Maioricimonas</taxon>
    </lineage>
</organism>
<protein>
    <submittedName>
        <fullName evidence="4">CDP-alcohol phosphatidyltransferase</fullName>
    </submittedName>
</protein>
<accession>A0A517ZAH3</accession>
<dbReference type="InterPro" id="IPR048254">
    <property type="entry name" value="CDP_ALCOHOL_P_TRANSF_CS"/>
</dbReference>
<evidence type="ECO:0000256" key="3">
    <source>
        <dbReference type="SAM" id="Phobius"/>
    </source>
</evidence>
<comment type="similarity">
    <text evidence="2">Belongs to the CDP-alcohol phosphatidyltransferase class-I family.</text>
</comment>
<keyword evidence="3" id="KW-0472">Membrane</keyword>
<dbReference type="KEGG" id="mri:Mal4_38290"/>
<dbReference type="Gene3D" id="1.20.120.1760">
    <property type="match status" value="1"/>
</dbReference>
<name>A0A517ZAH3_9PLAN</name>
<evidence type="ECO:0000256" key="2">
    <source>
        <dbReference type="RuleBase" id="RU003750"/>
    </source>
</evidence>
<evidence type="ECO:0000313" key="4">
    <source>
        <dbReference type="EMBL" id="QDU39484.1"/>
    </source>
</evidence>
<dbReference type="GO" id="GO:0016020">
    <property type="term" value="C:membrane"/>
    <property type="evidence" value="ECO:0007669"/>
    <property type="project" value="InterPro"/>
</dbReference>
<dbReference type="AlphaFoldDB" id="A0A517ZAH3"/>
<dbReference type="GO" id="GO:0016780">
    <property type="term" value="F:phosphotransferase activity, for other substituted phosphate groups"/>
    <property type="evidence" value="ECO:0007669"/>
    <property type="project" value="InterPro"/>
</dbReference>
<evidence type="ECO:0000313" key="5">
    <source>
        <dbReference type="Proteomes" id="UP000320496"/>
    </source>
</evidence>
<dbReference type="GO" id="GO:0008654">
    <property type="term" value="P:phospholipid biosynthetic process"/>
    <property type="evidence" value="ECO:0007669"/>
    <property type="project" value="InterPro"/>
</dbReference>
<keyword evidence="5" id="KW-1185">Reference proteome</keyword>
<keyword evidence="1 2" id="KW-0808">Transferase</keyword>
<feature type="transmembrane region" description="Helical" evidence="3">
    <location>
        <begin position="42"/>
        <end position="63"/>
    </location>
</feature>
<evidence type="ECO:0000256" key="1">
    <source>
        <dbReference type="ARBA" id="ARBA00022679"/>
    </source>
</evidence>
<dbReference type="Pfam" id="PF01066">
    <property type="entry name" value="CDP-OH_P_transf"/>
    <property type="match status" value="1"/>
</dbReference>
<dbReference type="PROSITE" id="PS00379">
    <property type="entry name" value="CDP_ALCOHOL_P_TRANSF"/>
    <property type="match status" value="1"/>
</dbReference>
<feature type="transmembrane region" description="Helical" evidence="3">
    <location>
        <begin position="131"/>
        <end position="147"/>
    </location>
</feature>